<keyword evidence="4" id="KW-1185">Reference proteome</keyword>
<dbReference type="RefSeq" id="WP_080855000.1">
    <property type="nucleotide sequence ID" value="NZ_LT009777.1"/>
</dbReference>
<dbReference type="Gene3D" id="3.40.220.10">
    <property type="entry name" value="Leucine Aminopeptidase, subunit E, domain 1"/>
    <property type="match status" value="1"/>
</dbReference>
<dbReference type="PANTHER" id="PTHR12521">
    <property type="entry name" value="PROTEIN C6ORF130"/>
    <property type="match status" value="1"/>
</dbReference>
<dbReference type="Proteomes" id="UP000192140">
    <property type="component" value="Unassembled WGS sequence"/>
</dbReference>
<dbReference type="Pfam" id="PF01661">
    <property type="entry name" value="Macro"/>
    <property type="match status" value="1"/>
</dbReference>
<evidence type="ECO:0000313" key="4">
    <source>
        <dbReference type="Proteomes" id="UP000192140"/>
    </source>
</evidence>
<dbReference type="InterPro" id="IPR043472">
    <property type="entry name" value="Macro_dom-like"/>
</dbReference>
<dbReference type="SMART" id="SM00506">
    <property type="entry name" value="A1pp"/>
    <property type="match status" value="1"/>
</dbReference>
<evidence type="ECO:0000256" key="1">
    <source>
        <dbReference type="ARBA" id="ARBA00035885"/>
    </source>
</evidence>
<dbReference type="EMBL" id="FCNP01000048">
    <property type="protein sequence ID" value="CVI62779.1"/>
    <property type="molecule type" value="Genomic_DNA"/>
</dbReference>
<organism evidence="3 4">
    <name type="scientific">Agrobacterium deltaense NCPPB 1641</name>
    <dbReference type="NCBI Taxonomy" id="1183425"/>
    <lineage>
        <taxon>Bacteria</taxon>
        <taxon>Pseudomonadati</taxon>
        <taxon>Pseudomonadota</taxon>
        <taxon>Alphaproteobacteria</taxon>
        <taxon>Hyphomicrobiales</taxon>
        <taxon>Rhizobiaceae</taxon>
        <taxon>Rhizobium/Agrobacterium group</taxon>
        <taxon>Agrobacterium</taxon>
    </lineage>
</organism>
<comment type="catalytic activity">
    <reaction evidence="1">
        <text>an N-(ADP-alpha-D-ribosyl)-thymidine in DNA + H2O = a thymidine in DNA + ADP-D-ribose</text>
        <dbReference type="Rhea" id="RHEA:71655"/>
        <dbReference type="Rhea" id="RHEA-COMP:13556"/>
        <dbReference type="Rhea" id="RHEA-COMP:18051"/>
        <dbReference type="ChEBI" id="CHEBI:15377"/>
        <dbReference type="ChEBI" id="CHEBI:57967"/>
        <dbReference type="ChEBI" id="CHEBI:137386"/>
        <dbReference type="ChEBI" id="CHEBI:191199"/>
    </reaction>
    <physiologicalReaction direction="left-to-right" evidence="1">
        <dbReference type="Rhea" id="RHEA:71656"/>
    </physiologicalReaction>
</comment>
<dbReference type="AlphaFoldDB" id="A0A1S7U7I3"/>
<gene>
    <name evidence="3" type="ORF">AGR7A_pAt10102</name>
</gene>
<dbReference type="SUPFAM" id="SSF52949">
    <property type="entry name" value="Macro domain-like"/>
    <property type="match status" value="1"/>
</dbReference>
<dbReference type="GO" id="GO:0140291">
    <property type="term" value="P:peptidyl-glutamate ADP-deribosylation"/>
    <property type="evidence" value="ECO:0007669"/>
    <property type="project" value="TreeGrafter"/>
</dbReference>
<dbReference type="InterPro" id="IPR002589">
    <property type="entry name" value="Macro_dom"/>
</dbReference>
<evidence type="ECO:0000313" key="3">
    <source>
        <dbReference type="EMBL" id="CVI62779.1"/>
    </source>
</evidence>
<accession>A0A1S7U7I3</accession>
<evidence type="ECO:0000259" key="2">
    <source>
        <dbReference type="PROSITE" id="PS51154"/>
    </source>
</evidence>
<dbReference type="PROSITE" id="PS51154">
    <property type="entry name" value="MACRO"/>
    <property type="match status" value="1"/>
</dbReference>
<comment type="caution">
    <text evidence="3">The sequence shown here is derived from an EMBL/GenBank/DDBJ whole genome shotgun (WGS) entry which is preliminary data.</text>
</comment>
<protein>
    <submittedName>
        <fullName evidence="3">Phosphatase, C-terminal domain of histone macro H2A1 like protein</fullName>
    </submittedName>
</protein>
<sequence length="303" mass="34260">MLIYRRTSLLESSAQTLVNTVNCVGVMGKGIAKEFRDREPQMYAAYRRICEQKLLRPGKLWLWKGSTQWVLNFPTKDHWRNPSKLEWIEQGLQKFVSGFSELGIREISFPRLGCGNGGLNWDNVQPVMEHYLAPLKIQIFIHDFDKKIGLPEHLEHVPSVLAGQIDTAPSYTEFLSMLPRAIELAGPNFIDLSSHERLSAEYDGTELRLSTSNVEWAFDAEDLWGIWVSLQKGFLTQEKAGWAAFESGSALISLLALLPFVRLIEIQRFGDAASELALELAQPATSMAPADAQLTEQMTLQWH</sequence>
<reference evidence="3" key="1">
    <citation type="submission" date="2016-01" db="EMBL/GenBank/DDBJ databases">
        <authorList>
            <person name="Regsiter A."/>
            <person name="william w."/>
        </authorList>
    </citation>
    <scope>NUCLEOTIDE SEQUENCE</scope>
    <source>
        <strain evidence="3">NCPPB 1641</strain>
    </source>
</reference>
<dbReference type="PANTHER" id="PTHR12521:SF0">
    <property type="entry name" value="ADP-RIBOSE GLYCOHYDROLASE OARD1"/>
    <property type="match status" value="1"/>
</dbReference>
<dbReference type="InterPro" id="IPR050892">
    <property type="entry name" value="ADP-ribose_metab_enzymes"/>
</dbReference>
<name>A0A1S7U7I3_9HYPH</name>
<dbReference type="CDD" id="cd02901">
    <property type="entry name" value="Macro_Poa1p-like"/>
    <property type="match status" value="1"/>
</dbReference>
<feature type="domain" description="Macro" evidence="2">
    <location>
        <begin position="1"/>
        <end position="148"/>
    </location>
</feature>
<proteinExistence type="predicted"/>